<dbReference type="EMBL" id="CVRL01000046">
    <property type="protein sequence ID" value="CRL12966.1"/>
    <property type="molecule type" value="Genomic_DNA"/>
</dbReference>
<dbReference type="InterPro" id="IPR001264">
    <property type="entry name" value="Glyco_trans_51"/>
</dbReference>
<evidence type="ECO:0000256" key="12">
    <source>
        <dbReference type="SAM" id="MobiDB-lite"/>
    </source>
</evidence>
<accession>A0A0H5D7A3</accession>
<protein>
    <recommendedName>
        <fullName evidence="10">peptidoglycan glycosyltransferase</fullName>
        <ecNumber evidence="10">2.4.99.28</ecNumber>
    </recommendedName>
</protein>
<dbReference type="InterPro" id="IPR050396">
    <property type="entry name" value="Glycosyltr_51/Transpeptidase"/>
</dbReference>
<keyword evidence="13" id="KW-0812">Transmembrane</keyword>
<dbReference type="InterPro" id="IPR012338">
    <property type="entry name" value="Beta-lactam/transpept-like"/>
</dbReference>
<dbReference type="InterPro" id="IPR023346">
    <property type="entry name" value="Lysozyme-like_dom_sf"/>
</dbReference>
<feature type="compositionally biased region" description="Pro residues" evidence="12">
    <location>
        <begin position="704"/>
        <end position="721"/>
    </location>
</feature>
<evidence type="ECO:0000256" key="7">
    <source>
        <dbReference type="ARBA" id="ARBA00022679"/>
    </source>
</evidence>
<evidence type="ECO:0000256" key="1">
    <source>
        <dbReference type="ARBA" id="ARBA00004752"/>
    </source>
</evidence>
<comment type="catalytic activity">
    <reaction evidence="11">
        <text>[GlcNAc-(1-&gt;4)-Mur2Ac(oyl-L-Ala-gamma-D-Glu-L-Lys-D-Ala-D-Ala)](n)-di-trans,octa-cis-undecaprenyl diphosphate + beta-D-GlcNAc-(1-&gt;4)-Mur2Ac(oyl-L-Ala-gamma-D-Glu-L-Lys-D-Ala-D-Ala)-di-trans,octa-cis-undecaprenyl diphosphate = [GlcNAc-(1-&gt;4)-Mur2Ac(oyl-L-Ala-gamma-D-Glu-L-Lys-D-Ala-D-Ala)](n+1)-di-trans,octa-cis-undecaprenyl diphosphate + di-trans,octa-cis-undecaprenyl diphosphate + H(+)</text>
        <dbReference type="Rhea" id="RHEA:23708"/>
        <dbReference type="Rhea" id="RHEA-COMP:9602"/>
        <dbReference type="Rhea" id="RHEA-COMP:9603"/>
        <dbReference type="ChEBI" id="CHEBI:15378"/>
        <dbReference type="ChEBI" id="CHEBI:58405"/>
        <dbReference type="ChEBI" id="CHEBI:60033"/>
        <dbReference type="ChEBI" id="CHEBI:78435"/>
        <dbReference type="EC" id="2.4.99.28"/>
    </reaction>
</comment>
<dbReference type="Gene3D" id="3.40.710.10">
    <property type="entry name" value="DD-peptidase/beta-lactamase superfamily"/>
    <property type="match status" value="1"/>
</dbReference>
<evidence type="ECO:0000313" key="16">
    <source>
        <dbReference type="EMBL" id="CRL12966.1"/>
    </source>
</evidence>
<comment type="similarity">
    <text evidence="2">In the C-terminal section; belongs to the transpeptidase family.</text>
</comment>
<evidence type="ECO:0000256" key="13">
    <source>
        <dbReference type="SAM" id="Phobius"/>
    </source>
</evidence>
<comment type="pathway">
    <text evidence="1">Cell wall biogenesis; peptidoglycan biosynthesis.</text>
</comment>
<dbReference type="GO" id="GO:0004180">
    <property type="term" value="F:carboxypeptidase activity"/>
    <property type="evidence" value="ECO:0007669"/>
    <property type="project" value="UniProtKB-KW"/>
</dbReference>
<dbReference type="GO" id="GO:0009252">
    <property type="term" value="P:peptidoglycan biosynthetic process"/>
    <property type="evidence" value="ECO:0007669"/>
    <property type="project" value="UniProtKB-UniPathway"/>
</dbReference>
<evidence type="ECO:0000256" key="6">
    <source>
        <dbReference type="ARBA" id="ARBA00022676"/>
    </source>
</evidence>
<evidence type="ECO:0000259" key="14">
    <source>
        <dbReference type="Pfam" id="PF00905"/>
    </source>
</evidence>
<dbReference type="GO" id="GO:0008955">
    <property type="term" value="F:peptidoglycan glycosyltransferase activity"/>
    <property type="evidence" value="ECO:0007669"/>
    <property type="project" value="UniProtKB-EC"/>
</dbReference>
<evidence type="ECO:0000256" key="3">
    <source>
        <dbReference type="ARBA" id="ARBA00007739"/>
    </source>
</evidence>
<evidence type="ECO:0000256" key="2">
    <source>
        <dbReference type="ARBA" id="ARBA00007090"/>
    </source>
</evidence>
<keyword evidence="7" id="KW-0808">Transferase</keyword>
<feature type="domain" description="Glycosyl transferase family 51" evidence="15">
    <location>
        <begin position="152"/>
        <end position="337"/>
    </location>
</feature>
<dbReference type="SUPFAM" id="SSF53955">
    <property type="entry name" value="Lysozyme-like"/>
    <property type="match status" value="1"/>
</dbReference>
<dbReference type="InterPro" id="IPR036950">
    <property type="entry name" value="PBP_transglycosylase"/>
</dbReference>
<feature type="domain" description="Penicillin-binding protein transpeptidase" evidence="14">
    <location>
        <begin position="424"/>
        <end position="662"/>
    </location>
</feature>
<keyword evidence="5" id="KW-0645">Protease</keyword>
<keyword evidence="4" id="KW-0121">Carboxypeptidase</keyword>
<feature type="region of interest" description="Disordered" evidence="12">
    <location>
        <begin position="702"/>
        <end position="733"/>
    </location>
</feature>
<keyword evidence="13" id="KW-1133">Transmembrane helix</keyword>
<dbReference type="Pfam" id="PF00912">
    <property type="entry name" value="Transgly"/>
    <property type="match status" value="1"/>
</dbReference>
<dbReference type="STRING" id="481446.NIT7645_02194"/>
<keyword evidence="13" id="KW-0472">Membrane</keyword>
<evidence type="ECO:0000256" key="8">
    <source>
        <dbReference type="ARBA" id="ARBA00022801"/>
    </source>
</evidence>
<dbReference type="Gene3D" id="1.10.3810.10">
    <property type="entry name" value="Biosynthetic peptidoglycan transglycosylase-like"/>
    <property type="match status" value="1"/>
</dbReference>
<dbReference type="EC" id="2.4.99.28" evidence="10"/>
<dbReference type="GO" id="GO:0008658">
    <property type="term" value="F:penicillin binding"/>
    <property type="evidence" value="ECO:0007669"/>
    <property type="project" value="InterPro"/>
</dbReference>
<feature type="region of interest" description="Disordered" evidence="12">
    <location>
        <begin position="1"/>
        <end position="40"/>
    </location>
</feature>
<gene>
    <name evidence="16" type="primary">pbpG_2</name>
    <name evidence="16" type="ORF">NIT7321_03850</name>
</gene>
<evidence type="ECO:0000256" key="5">
    <source>
        <dbReference type="ARBA" id="ARBA00022670"/>
    </source>
</evidence>
<evidence type="ECO:0000259" key="15">
    <source>
        <dbReference type="Pfam" id="PF00912"/>
    </source>
</evidence>
<dbReference type="AlphaFoldDB" id="A0A0H5D7A3"/>
<dbReference type="Pfam" id="PF00905">
    <property type="entry name" value="Transpeptidase"/>
    <property type="match status" value="1"/>
</dbReference>
<evidence type="ECO:0000313" key="17">
    <source>
        <dbReference type="Proteomes" id="UP000043764"/>
    </source>
</evidence>
<dbReference type="Proteomes" id="UP000043764">
    <property type="component" value="Unassembled WGS sequence"/>
</dbReference>
<keyword evidence="17" id="KW-1185">Reference proteome</keyword>
<dbReference type="RefSeq" id="WP_050674455.1">
    <property type="nucleotide sequence ID" value="NZ_CVRL01000046.1"/>
</dbReference>
<keyword evidence="6" id="KW-0328">Glycosyltransferase</keyword>
<proteinExistence type="inferred from homology"/>
<dbReference type="GO" id="GO:0006508">
    <property type="term" value="P:proteolysis"/>
    <property type="evidence" value="ECO:0007669"/>
    <property type="project" value="UniProtKB-KW"/>
</dbReference>
<dbReference type="PANTHER" id="PTHR32282:SF33">
    <property type="entry name" value="PEPTIDOGLYCAN GLYCOSYLTRANSFERASE"/>
    <property type="match status" value="1"/>
</dbReference>
<sequence>MAQGTRRRPLVADKRYASSGRGAQSKPAARTRKPRAKAAGKVRKGGFFGLFGQRKARAGGSGGGGRGPRKPKSALGRLVWLLLTPFRWAFRLAWGFTWRIGMISIALVGLAVGYHYLKLPEASALLDGRARGSVTLTDRNGEVFAWRGDQFGGVVTADTVSPFLKNAIIATEDKRFYRHFGVSPRGVASAVRINLREGRGPLSGHGGSTITQQTAKLLCLGVVYDPDEWESERAYERDCRQGSLWRKAKEAIFAMAMEAKYTKDEILSIYMNRAYLGGGAYGAEAAAQRYFGKSANQVNAAEAAMMAGLLTAPSTLAPTNDLQRSQDRAATVLRLMQEQGYLTTAEMRSAQDNPAVLSEAAAARAGGYFADWVMDTIPDFFGSETTEDVVIRTTLDQRLQRAAEEALAHVFETKVREGSKAQAAIVVMSADGAVRAMVGGRKTQVSGVFNRATQAQRQTGSAFKPFVYATALELGYSPLDRVLDAQYCLDIPGSGQWCPQNYTRKFYGEVTLARALRDSLNVPAVKISEAVGRDLVRQVAGDFGLKSELAAGPALALGASESTLINMTGAYAGILNGGSSVTPYGVTELALVGDSTPLMGASGGLGERVIQTKAAQELIWMMEKVVSEGSGKRAQIPGWQAAGKTGTTQAARDAWFVGFTADYVAGVWMGYDDNTPLSGVTGGGLPADIWREVMVRVHDGLTPKPLPMTAPKPIAPPPQPEPQRRQRPNVGQELGRAVDSLLRDIFGN</sequence>
<evidence type="ECO:0000256" key="11">
    <source>
        <dbReference type="ARBA" id="ARBA00049902"/>
    </source>
</evidence>
<keyword evidence="8" id="KW-0378">Hydrolase</keyword>
<evidence type="ECO:0000256" key="9">
    <source>
        <dbReference type="ARBA" id="ARBA00023268"/>
    </source>
</evidence>
<dbReference type="NCBIfam" id="TIGR02074">
    <property type="entry name" value="PBP_1a_fam"/>
    <property type="match status" value="1"/>
</dbReference>
<dbReference type="InterPro" id="IPR001460">
    <property type="entry name" value="PCN-bd_Tpept"/>
</dbReference>
<dbReference type="GO" id="GO:0030288">
    <property type="term" value="C:outer membrane-bounded periplasmic space"/>
    <property type="evidence" value="ECO:0007669"/>
    <property type="project" value="TreeGrafter"/>
</dbReference>
<reference evidence="17" key="1">
    <citation type="submission" date="2015-05" db="EMBL/GenBank/DDBJ databases">
        <authorList>
            <person name="Rodrigo-Torres Lidia"/>
            <person name="Arahal R.David."/>
        </authorList>
    </citation>
    <scope>NUCLEOTIDE SEQUENCE [LARGE SCALE GENOMIC DNA]</scope>
    <source>
        <strain evidence="17">CECT 7321</strain>
    </source>
</reference>
<evidence type="ECO:0000256" key="10">
    <source>
        <dbReference type="ARBA" id="ARBA00044770"/>
    </source>
</evidence>
<comment type="similarity">
    <text evidence="3">In the N-terminal section; belongs to the glycosyltransferase 51 family.</text>
</comment>
<dbReference type="PANTHER" id="PTHR32282">
    <property type="entry name" value="BINDING PROTEIN TRANSPEPTIDASE, PUTATIVE-RELATED"/>
    <property type="match status" value="1"/>
</dbReference>
<organism evidence="16 17">
    <name type="scientific">Phaeobacter italicus</name>
    <dbReference type="NCBI Taxonomy" id="481446"/>
    <lineage>
        <taxon>Bacteria</taxon>
        <taxon>Pseudomonadati</taxon>
        <taxon>Pseudomonadota</taxon>
        <taxon>Alphaproteobacteria</taxon>
        <taxon>Rhodobacterales</taxon>
        <taxon>Roseobacteraceae</taxon>
        <taxon>Phaeobacter</taxon>
    </lineage>
</organism>
<evidence type="ECO:0000256" key="4">
    <source>
        <dbReference type="ARBA" id="ARBA00022645"/>
    </source>
</evidence>
<name>A0A0H5D7A3_9RHOB</name>
<keyword evidence="9" id="KW-0511">Multifunctional enzyme</keyword>
<dbReference type="SUPFAM" id="SSF56601">
    <property type="entry name" value="beta-lactamase/transpeptidase-like"/>
    <property type="match status" value="1"/>
</dbReference>
<feature type="transmembrane region" description="Helical" evidence="13">
    <location>
        <begin position="96"/>
        <end position="117"/>
    </location>
</feature>
<dbReference type="UniPathway" id="UPA00219"/>
<feature type="compositionally biased region" description="Basic residues" evidence="12">
    <location>
        <begin position="29"/>
        <end position="40"/>
    </location>
</feature>